<keyword evidence="3" id="KW-1185">Reference proteome</keyword>
<dbReference type="Proteomes" id="UP000624404">
    <property type="component" value="Unassembled WGS sequence"/>
</dbReference>
<feature type="transmembrane region" description="Helical" evidence="1">
    <location>
        <begin position="51"/>
        <end position="78"/>
    </location>
</feature>
<comment type="caution">
    <text evidence="2">The sequence shown here is derived from an EMBL/GenBank/DDBJ whole genome shotgun (WGS) entry which is preliminary data.</text>
</comment>
<dbReference type="EMBL" id="CAJHIA010000033">
    <property type="protein sequence ID" value="CAD6449265.1"/>
    <property type="molecule type" value="Genomic_DNA"/>
</dbReference>
<reference evidence="2" key="1">
    <citation type="submission" date="2020-10" db="EMBL/GenBank/DDBJ databases">
        <authorList>
            <person name="Kusch S."/>
        </authorList>
    </citation>
    <scope>NUCLEOTIDE SEQUENCE</scope>
    <source>
        <strain evidence="2">SwB9</strain>
    </source>
</reference>
<dbReference type="AlphaFoldDB" id="A0A8H2W1Z3"/>
<keyword evidence="1" id="KW-0472">Membrane</keyword>
<proteinExistence type="predicted"/>
<keyword evidence="1" id="KW-0812">Transmembrane</keyword>
<evidence type="ECO:0000313" key="2">
    <source>
        <dbReference type="EMBL" id="CAD6449265.1"/>
    </source>
</evidence>
<evidence type="ECO:0000313" key="3">
    <source>
        <dbReference type="Proteomes" id="UP000624404"/>
    </source>
</evidence>
<accession>A0A8H2W1Z3</accession>
<sequence>MGLPYSKQIRLAFTQSQTMMQRVQTEVTPLVAAGYPLITSGFEVLKTTKNIAILLAVVQVYTAIMLTVILGVLVMLLVEVNPELEGRERWVTWF</sequence>
<evidence type="ECO:0000256" key="1">
    <source>
        <dbReference type="SAM" id="Phobius"/>
    </source>
</evidence>
<gene>
    <name evidence="2" type="ORF">SCLTRI_LOCUS9061</name>
</gene>
<protein>
    <submittedName>
        <fullName evidence="2">8a503280-3575-45cf-a5e3-6c490363710b-CDS</fullName>
    </submittedName>
</protein>
<name>A0A8H2W1Z3_9HELO</name>
<keyword evidence="1" id="KW-1133">Transmembrane helix</keyword>
<organism evidence="2 3">
    <name type="scientific">Sclerotinia trifoliorum</name>
    <dbReference type="NCBI Taxonomy" id="28548"/>
    <lineage>
        <taxon>Eukaryota</taxon>
        <taxon>Fungi</taxon>
        <taxon>Dikarya</taxon>
        <taxon>Ascomycota</taxon>
        <taxon>Pezizomycotina</taxon>
        <taxon>Leotiomycetes</taxon>
        <taxon>Helotiales</taxon>
        <taxon>Sclerotiniaceae</taxon>
        <taxon>Sclerotinia</taxon>
    </lineage>
</organism>
<dbReference type="OrthoDB" id="3647at2759"/>